<evidence type="ECO:0000256" key="3">
    <source>
        <dbReference type="ARBA" id="ARBA00022475"/>
    </source>
</evidence>
<dbReference type="Pfam" id="PF00924">
    <property type="entry name" value="MS_channel_2nd"/>
    <property type="match status" value="1"/>
</dbReference>
<dbReference type="InterPro" id="IPR011066">
    <property type="entry name" value="MscS_channel_C_sf"/>
</dbReference>
<evidence type="ECO:0000313" key="11">
    <source>
        <dbReference type="Proteomes" id="UP000290172"/>
    </source>
</evidence>
<evidence type="ECO:0000256" key="5">
    <source>
        <dbReference type="ARBA" id="ARBA00022989"/>
    </source>
</evidence>
<dbReference type="SUPFAM" id="SSF82861">
    <property type="entry name" value="Mechanosensitive channel protein MscS (YggB), transmembrane region"/>
    <property type="match status" value="1"/>
</dbReference>
<dbReference type="GO" id="GO:0008381">
    <property type="term" value="F:mechanosensitive monoatomic ion channel activity"/>
    <property type="evidence" value="ECO:0007669"/>
    <property type="project" value="InterPro"/>
</dbReference>
<dbReference type="InterPro" id="IPR011014">
    <property type="entry name" value="MscS_channel_TM-2"/>
</dbReference>
<dbReference type="InterPro" id="IPR023408">
    <property type="entry name" value="MscS_beta-dom_sf"/>
</dbReference>
<dbReference type="InterPro" id="IPR008910">
    <property type="entry name" value="MSC_TM_helix"/>
</dbReference>
<dbReference type="InterPro" id="IPR045275">
    <property type="entry name" value="MscS_archaea/bacteria_type"/>
</dbReference>
<feature type="transmembrane region" description="Helical" evidence="7">
    <location>
        <begin position="60"/>
        <end position="82"/>
    </location>
</feature>
<evidence type="ECO:0000256" key="6">
    <source>
        <dbReference type="ARBA" id="ARBA00023136"/>
    </source>
</evidence>
<evidence type="ECO:0000259" key="9">
    <source>
        <dbReference type="Pfam" id="PF21082"/>
    </source>
</evidence>
<feature type="domain" description="Mechanosensitive ion channel MscS C-terminal" evidence="9">
    <location>
        <begin position="180"/>
        <end position="262"/>
    </location>
</feature>
<feature type="domain" description="Mechanosensitive ion channel MscS" evidence="8">
    <location>
        <begin position="109"/>
        <end position="172"/>
    </location>
</feature>
<keyword evidence="3" id="KW-1003">Cell membrane</keyword>
<feature type="transmembrane region" description="Helical" evidence="7">
    <location>
        <begin position="88"/>
        <end position="106"/>
    </location>
</feature>
<dbReference type="SUPFAM" id="SSF50182">
    <property type="entry name" value="Sm-like ribonucleoproteins"/>
    <property type="match status" value="1"/>
</dbReference>
<dbReference type="EMBL" id="PDKJ01000016">
    <property type="protein sequence ID" value="RXJ66334.1"/>
    <property type="molecule type" value="Genomic_DNA"/>
</dbReference>
<name>A0A4Q0YA18_9BACT</name>
<keyword evidence="6 7" id="KW-0472">Membrane</keyword>
<dbReference type="Gene3D" id="1.10.287.1260">
    <property type="match status" value="1"/>
</dbReference>
<reference evidence="10 11" key="1">
    <citation type="submission" date="2017-10" db="EMBL/GenBank/DDBJ databases">
        <title>Genomics of the genus Arcobacter.</title>
        <authorList>
            <person name="Perez-Cataluna A."/>
            <person name="Figueras M.J."/>
        </authorList>
    </citation>
    <scope>NUCLEOTIDE SEQUENCE [LARGE SCALE GENOMIC DNA]</scope>
    <source>
        <strain evidence="10 11">CECT 8993</strain>
    </source>
</reference>
<dbReference type="InterPro" id="IPR006685">
    <property type="entry name" value="MscS_channel_2nd"/>
</dbReference>
<comment type="caution">
    <text evidence="10">The sequence shown here is derived from an EMBL/GenBank/DDBJ whole genome shotgun (WGS) entry which is preliminary data.</text>
</comment>
<comment type="subcellular location">
    <subcellularLocation>
        <location evidence="1">Cell membrane</location>
        <topology evidence="1">Multi-pass membrane protein</topology>
    </subcellularLocation>
</comment>
<dbReference type="Pfam" id="PF05552">
    <property type="entry name" value="MS_channel_1st_1"/>
    <property type="match status" value="1"/>
</dbReference>
<evidence type="ECO:0000256" key="2">
    <source>
        <dbReference type="ARBA" id="ARBA00008017"/>
    </source>
</evidence>
<dbReference type="Gene3D" id="3.30.70.100">
    <property type="match status" value="1"/>
</dbReference>
<protein>
    <submittedName>
        <fullName evidence="10">Mechanosensitive ion channel protein MscS</fullName>
    </submittedName>
</protein>
<evidence type="ECO:0000256" key="4">
    <source>
        <dbReference type="ARBA" id="ARBA00022692"/>
    </source>
</evidence>
<dbReference type="InterPro" id="IPR049278">
    <property type="entry name" value="MS_channel_C"/>
</dbReference>
<evidence type="ECO:0000313" key="10">
    <source>
        <dbReference type="EMBL" id="RXJ66334.1"/>
    </source>
</evidence>
<dbReference type="Pfam" id="PF21082">
    <property type="entry name" value="MS_channel_3rd"/>
    <property type="match status" value="1"/>
</dbReference>
<dbReference type="InterPro" id="IPR010920">
    <property type="entry name" value="LSM_dom_sf"/>
</dbReference>
<dbReference type="RefSeq" id="WP_128983003.1">
    <property type="nucleotide sequence ID" value="NZ_PDKJ01000016.1"/>
</dbReference>
<evidence type="ECO:0000256" key="1">
    <source>
        <dbReference type="ARBA" id="ARBA00004651"/>
    </source>
</evidence>
<evidence type="ECO:0000259" key="8">
    <source>
        <dbReference type="Pfam" id="PF00924"/>
    </source>
</evidence>
<organism evidence="10 11">
    <name type="scientific">Halarcobacter ebronensis</name>
    <dbReference type="NCBI Taxonomy" id="1462615"/>
    <lineage>
        <taxon>Bacteria</taxon>
        <taxon>Pseudomonadati</taxon>
        <taxon>Campylobacterota</taxon>
        <taxon>Epsilonproteobacteria</taxon>
        <taxon>Campylobacterales</taxon>
        <taxon>Arcobacteraceae</taxon>
        <taxon>Halarcobacter</taxon>
    </lineage>
</organism>
<sequence>MEQELQNLQKFYNIIIEFFVNYSFQLIGAIIIFVIGWFLANKISNAVRRLCEKNELDITLTKFVVNIVKFGLIIGITIIALGKIGITLTPFIAGIGAASLGAGLALQGTLSNYGAGLSIIIGRPFIVGNTITVEGISGVVEEIRLANTILSTEDGEIITIPNKHIIGEVIVNSFEYKVVESVVGIDYKCDPTKAISVIKEVLNSFENEISKELKAQIGIKEFGDFSINIELRYWSLTKSYFETQYRVNLAIYEAFKQNDINIPFPTYNLIKKD</sequence>
<keyword evidence="5 7" id="KW-1133">Transmembrane helix</keyword>
<dbReference type="PANTHER" id="PTHR30221">
    <property type="entry name" value="SMALL-CONDUCTANCE MECHANOSENSITIVE CHANNEL"/>
    <property type="match status" value="1"/>
</dbReference>
<proteinExistence type="inferred from homology"/>
<dbReference type="AlphaFoldDB" id="A0A4Q0YA18"/>
<keyword evidence="4 7" id="KW-0812">Transmembrane</keyword>
<dbReference type="GO" id="GO:0005886">
    <property type="term" value="C:plasma membrane"/>
    <property type="evidence" value="ECO:0007669"/>
    <property type="project" value="UniProtKB-SubCell"/>
</dbReference>
<gene>
    <name evidence="10" type="ORF">CRV08_13475</name>
</gene>
<comment type="similarity">
    <text evidence="2">Belongs to the MscS (TC 1.A.23) family.</text>
</comment>
<dbReference type="SUPFAM" id="SSF82689">
    <property type="entry name" value="Mechanosensitive channel protein MscS (YggB), C-terminal domain"/>
    <property type="match status" value="1"/>
</dbReference>
<dbReference type="Proteomes" id="UP000290172">
    <property type="component" value="Unassembled WGS sequence"/>
</dbReference>
<dbReference type="Gene3D" id="2.30.30.60">
    <property type="match status" value="1"/>
</dbReference>
<accession>A0A4Q0YA18</accession>
<evidence type="ECO:0000256" key="7">
    <source>
        <dbReference type="SAM" id="Phobius"/>
    </source>
</evidence>
<feature type="transmembrane region" description="Helical" evidence="7">
    <location>
        <begin position="20"/>
        <end position="40"/>
    </location>
</feature>
<dbReference type="PANTHER" id="PTHR30221:SF1">
    <property type="entry name" value="SMALL-CONDUCTANCE MECHANOSENSITIVE CHANNEL"/>
    <property type="match status" value="1"/>
</dbReference>